<name>A0ABS3C4A3_9BACT</name>
<comment type="caution">
    <text evidence="2">The sequence shown here is derived from an EMBL/GenBank/DDBJ whole genome shotgun (WGS) entry which is preliminary data.</text>
</comment>
<reference evidence="2 3" key="1">
    <citation type="submission" date="2021-03" db="EMBL/GenBank/DDBJ databases">
        <title>novel species isolated from a fishpond in China.</title>
        <authorList>
            <person name="Lu H."/>
            <person name="Cai Z."/>
        </authorList>
    </citation>
    <scope>NUCLEOTIDE SEQUENCE [LARGE SCALE GENOMIC DNA]</scope>
    <source>
        <strain evidence="2 3">H41</strain>
    </source>
</reference>
<evidence type="ECO:0000256" key="1">
    <source>
        <dbReference type="SAM" id="Phobius"/>
    </source>
</evidence>
<dbReference type="Proteomes" id="UP000664317">
    <property type="component" value="Unassembled WGS sequence"/>
</dbReference>
<protein>
    <recommendedName>
        <fullName evidence="4">Proteolipid membrane potential modulator</fullName>
    </recommendedName>
</protein>
<sequence length="64" mass="7310">MSTIVDPSTAAFLSFLIPGWGQMRRGRRIEGLIWLIAVVAGYFLFILPGLILHVLCMIEAYWRE</sequence>
<evidence type="ECO:0000313" key="3">
    <source>
        <dbReference type="Proteomes" id="UP000664317"/>
    </source>
</evidence>
<proteinExistence type="predicted"/>
<keyword evidence="1" id="KW-0812">Transmembrane</keyword>
<accession>A0ABS3C4A3</accession>
<keyword evidence="1" id="KW-1133">Transmembrane helix</keyword>
<dbReference type="EMBL" id="JAFKCT010000005">
    <property type="protein sequence ID" value="MBN7811896.1"/>
    <property type="molecule type" value="Genomic_DNA"/>
</dbReference>
<keyword evidence="1" id="KW-0472">Membrane</keyword>
<feature type="transmembrane region" description="Helical" evidence="1">
    <location>
        <begin position="32"/>
        <end position="62"/>
    </location>
</feature>
<gene>
    <name evidence="2" type="ORF">J0A68_13155</name>
</gene>
<dbReference type="RefSeq" id="WP_206578675.1">
    <property type="nucleotide sequence ID" value="NZ_JAFKCT010000005.1"/>
</dbReference>
<evidence type="ECO:0000313" key="2">
    <source>
        <dbReference type="EMBL" id="MBN7811896.1"/>
    </source>
</evidence>
<keyword evidence="3" id="KW-1185">Reference proteome</keyword>
<organism evidence="2 3">
    <name type="scientific">Algoriphagus oliviformis</name>
    <dbReference type="NCBI Taxonomy" id="2811231"/>
    <lineage>
        <taxon>Bacteria</taxon>
        <taxon>Pseudomonadati</taxon>
        <taxon>Bacteroidota</taxon>
        <taxon>Cytophagia</taxon>
        <taxon>Cytophagales</taxon>
        <taxon>Cyclobacteriaceae</taxon>
        <taxon>Algoriphagus</taxon>
    </lineage>
</organism>
<evidence type="ECO:0008006" key="4">
    <source>
        <dbReference type="Google" id="ProtNLM"/>
    </source>
</evidence>